<dbReference type="EMBL" id="JBBWWQ010000005">
    <property type="protein sequence ID" value="KAK8947159.1"/>
    <property type="molecule type" value="Genomic_DNA"/>
</dbReference>
<evidence type="ECO:0000313" key="2">
    <source>
        <dbReference type="Proteomes" id="UP001418222"/>
    </source>
</evidence>
<proteinExistence type="predicted"/>
<accession>A0AAP0BQ40</accession>
<protein>
    <submittedName>
        <fullName evidence="1">Uncharacterized protein</fullName>
    </submittedName>
</protein>
<gene>
    <name evidence="1" type="ORF">KSP39_PZI007500</name>
</gene>
<organism evidence="1 2">
    <name type="scientific">Platanthera zijinensis</name>
    <dbReference type="NCBI Taxonomy" id="2320716"/>
    <lineage>
        <taxon>Eukaryota</taxon>
        <taxon>Viridiplantae</taxon>
        <taxon>Streptophyta</taxon>
        <taxon>Embryophyta</taxon>
        <taxon>Tracheophyta</taxon>
        <taxon>Spermatophyta</taxon>
        <taxon>Magnoliopsida</taxon>
        <taxon>Liliopsida</taxon>
        <taxon>Asparagales</taxon>
        <taxon>Orchidaceae</taxon>
        <taxon>Orchidoideae</taxon>
        <taxon>Orchideae</taxon>
        <taxon>Orchidinae</taxon>
        <taxon>Platanthera</taxon>
    </lineage>
</organism>
<comment type="caution">
    <text evidence="1">The sequence shown here is derived from an EMBL/GenBank/DDBJ whole genome shotgun (WGS) entry which is preliminary data.</text>
</comment>
<dbReference type="Proteomes" id="UP001418222">
    <property type="component" value="Unassembled WGS sequence"/>
</dbReference>
<sequence length="283" mass="31380">MNRLSTEPVSPQLLNRPYLFLPTRCLARGPPLGSSRLLRVDPIFRPLSLGASGPTFWLLSPTASGPRFRPLSPVASGPDFRPLSLRAFSPPGDSSNLLSAGLPPVSPRLYKATGYVQPFLVAHIDAQKLPGIILVEISHLHHFWLSPSWMISLSSMHSFGSTCGRTSSSPSFHDSHTIIHKEAFFILLLIFIIFSSCPQSPKSSCTDRPRPALSPPKASDVATTSVPARLQLYNFWQSSYSQRVRIALNLNVLVKTSSPFRYHHPESRLLADNFISKYSNHRD</sequence>
<name>A0AAP0BQ40_9ASPA</name>
<reference evidence="1 2" key="1">
    <citation type="journal article" date="2022" name="Nat. Plants">
        <title>Genomes of leafy and leafless Platanthera orchids illuminate the evolution of mycoheterotrophy.</title>
        <authorList>
            <person name="Li M.H."/>
            <person name="Liu K.W."/>
            <person name="Li Z."/>
            <person name="Lu H.C."/>
            <person name="Ye Q.L."/>
            <person name="Zhang D."/>
            <person name="Wang J.Y."/>
            <person name="Li Y.F."/>
            <person name="Zhong Z.M."/>
            <person name="Liu X."/>
            <person name="Yu X."/>
            <person name="Liu D.K."/>
            <person name="Tu X.D."/>
            <person name="Liu B."/>
            <person name="Hao Y."/>
            <person name="Liao X.Y."/>
            <person name="Jiang Y.T."/>
            <person name="Sun W.H."/>
            <person name="Chen J."/>
            <person name="Chen Y.Q."/>
            <person name="Ai Y."/>
            <person name="Zhai J.W."/>
            <person name="Wu S.S."/>
            <person name="Zhou Z."/>
            <person name="Hsiao Y.Y."/>
            <person name="Wu W.L."/>
            <person name="Chen Y.Y."/>
            <person name="Lin Y.F."/>
            <person name="Hsu J.L."/>
            <person name="Li C.Y."/>
            <person name="Wang Z.W."/>
            <person name="Zhao X."/>
            <person name="Zhong W.Y."/>
            <person name="Ma X.K."/>
            <person name="Ma L."/>
            <person name="Huang J."/>
            <person name="Chen G.Z."/>
            <person name="Huang M.Z."/>
            <person name="Huang L."/>
            <person name="Peng D.H."/>
            <person name="Luo Y.B."/>
            <person name="Zou S.Q."/>
            <person name="Chen S.P."/>
            <person name="Lan S."/>
            <person name="Tsai W.C."/>
            <person name="Van de Peer Y."/>
            <person name="Liu Z.J."/>
        </authorList>
    </citation>
    <scope>NUCLEOTIDE SEQUENCE [LARGE SCALE GENOMIC DNA]</scope>
    <source>
        <strain evidence="1">Lor287</strain>
    </source>
</reference>
<dbReference type="AlphaFoldDB" id="A0AAP0BQ40"/>
<keyword evidence="2" id="KW-1185">Reference proteome</keyword>
<evidence type="ECO:0000313" key="1">
    <source>
        <dbReference type="EMBL" id="KAK8947159.1"/>
    </source>
</evidence>